<accession>A0A0M3HHB9</accession>
<sequence length="38" mass="4593">MFLVLLLRGIVNRSRDVKLRSWLLGKHRRRTLQRPLPP</sequence>
<dbReference type="WBParaSite" id="ALUE_0000091401-mRNA-1">
    <property type="protein sequence ID" value="ALUE_0000091401-mRNA-1"/>
    <property type="gene ID" value="ALUE_0000091401"/>
</dbReference>
<name>A0A0M3HHB9_ASCLU</name>
<reference evidence="2" key="1">
    <citation type="submission" date="2017-02" db="UniProtKB">
        <authorList>
            <consortium name="WormBaseParasite"/>
        </authorList>
    </citation>
    <scope>IDENTIFICATION</scope>
</reference>
<keyword evidence="1" id="KW-1185">Reference proteome</keyword>
<dbReference type="AlphaFoldDB" id="A0A0M3HHB9"/>
<organism evidence="1 2">
    <name type="scientific">Ascaris lumbricoides</name>
    <name type="common">Giant roundworm</name>
    <dbReference type="NCBI Taxonomy" id="6252"/>
    <lineage>
        <taxon>Eukaryota</taxon>
        <taxon>Metazoa</taxon>
        <taxon>Ecdysozoa</taxon>
        <taxon>Nematoda</taxon>
        <taxon>Chromadorea</taxon>
        <taxon>Rhabditida</taxon>
        <taxon>Spirurina</taxon>
        <taxon>Ascaridomorpha</taxon>
        <taxon>Ascaridoidea</taxon>
        <taxon>Ascarididae</taxon>
        <taxon>Ascaris</taxon>
    </lineage>
</organism>
<evidence type="ECO:0000313" key="2">
    <source>
        <dbReference type="WBParaSite" id="ALUE_0000091401-mRNA-1"/>
    </source>
</evidence>
<proteinExistence type="predicted"/>
<evidence type="ECO:0000313" key="1">
    <source>
        <dbReference type="Proteomes" id="UP000036681"/>
    </source>
</evidence>
<protein>
    <submittedName>
        <fullName evidence="2">Uncharacterized protein</fullName>
    </submittedName>
</protein>
<dbReference type="Proteomes" id="UP000036681">
    <property type="component" value="Unplaced"/>
</dbReference>